<dbReference type="PIRSF" id="PIRSF004869">
    <property type="entry name" value="PflX_prd"/>
    <property type="match status" value="1"/>
</dbReference>
<dbReference type="NCBIfam" id="TIGR04337">
    <property type="entry name" value="AmmeMemoSam_rS"/>
    <property type="match status" value="1"/>
</dbReference>
<evidence type="ECO:0000313" key="9">
    <source>
        <dbReference type="Proteomes" id="UP000034190"/>
    </source>
</evidence>
<keyword evidence="4 6" id="KW-0408">Iron</keyword>
<dbReference type="InterPro" id="IPR034457">
    <property type="entry name" value="Organic_radical-activating"/>
</dbReference>
<protein>
    <submittedName>
        <fullName evidence="8">Radical SAM domain protein</fullName>
    </submittedName>
</protein>
<evidence type="ECO:0000256" key="4">
    <source>
        <dbReference type="ARBA" id="ARBA00023004"/>
    </source>
</evidence>
<dbReference type="EMBL" id="LCAP01000007">
    <property type="protein sequence ID" value="KKR91388.1"/>
    <property type="molecule type" value="Genomic_DNA"/>
</dbReference>
<dbReference type="Pfam" id="PF04055">
    <property type="entry name" value="Radical_SAM"/>
    <property type="match status" value="1"/>
</dbReference>
<evidence type="ECO:0000313" key="8">
    <source>
        <dbReference type="EMBL" id="KKR91388.1"/>
    </source>
</evidence>
<dbReference type="SFLD" id="SFLDS00029">
    <property type="entry name" value="Radical_SAM"/>
    <property type="match status" value="1"/>
</dbReference>
<comment type="caution">
    <text evidence="8">The sequence shown here is derived from an EMBL/GenBank/DDBJ whole genome shotgun (WGS) entry which is preliminary data.</text>
</comment>
<dbReference type="InterPro" id="IPR016431">
    <property type="entry name" value="Pyrv-formate_lyase-activ_prd"/>
</dbReference>
<comment type="cofactor">
    <cofactor evidence="6">
        <name>[4Fe-4S] cluster</name>
        <dbReference type="ChEBI" id="CHEBI:49883"/>
    </cofactor>
    <text evidence="6">Binds 1 [4Fe-4S] cluster. The cluster is coordinated with 3 cysteines and an exchangeable S-adenosyl-L-methionine.</text>
</comment>
<name>A0A0G0URM2_9BACT</name>
<dbReference type="PROSITE" id="PS51918">
    <property type="entry name" value="RADICAL_SAM"/>
    <property type="match status" value="1"/>
</dbReference>
<dbReference type="GO" id="GO:0003824">
    <property type="term" value="F:catalytic activity"/>
    <property type="evidence" value="ECO:0007669"/>
    <property type="project" value="InterPro"/>
</dbReference>
<dbReference type="InterPro" id="IPR007197">
    <property type="entry name" value="rSAM"/>
</dbReference>
<sequence length="372" mass="41876">MIEAQFYKKLKPPLTPLLGKERNSQTVVCELCCHYCHIKNQAVGICSVRKNINGQLYSLVYGQPAAINIDPIEKKPLFHFQPGSFTFSFGTLGCNFKCANCQNWEISQAVVSLFPQKRESRKNVSPKLNNFWIPAYAGMTNLIIEPQKIVEQAIESACASIAYTYNEPTVFTEYALDIMKIAKKNNLKNVWVSNGYMSELCLEAIVPYLNAINVDVKSMDEKFYRETCGAKLKPVLNNLINLKKANVHLEITTLVVPKLSDDPAMLKELASFIVQELGSDTPWHISKFSPDISWKLRDAPATLEKTIFQAHEIGKKAGLKYVYVGNVYNSDKENTYCPNCGQLAIKRLGYNTTRYDNNGNCQECGQNLDLVA</sequence>
<dbReference type="InterPro" id="IPR013785">
    <property type="entry name" value="Aldolase_TIM"/>
</dbReference>
<evidence type="ECO:0000259" key="7">
    <source>
        <dbReference type="PROSITE" id="PS51918"/>
    </source>
</evidence>
<dbReference type="InterPro" id="IPR058240">
    <property type="entry name" value="rSAM_sf"/>
</dbReference>
<dbReference type="PANTHER" id="PTHR30352">
    <property type="entry name" value="PYRUVATE FORMATE-LYASE-ACTIVATING ENZYME"/>
    <property type="match status" value="1"/>
</dbReference>
<dbReference type="SUPFAM" id="SSF102114">
    <property type="entry name" value="Radical SAM enzymes"/>
    <property type="match status" value="1"/>
</dbReference>
<dbReference type="Proteomes" id="UP000034190">
    <property type="component" value="Unassembled WGS sequence"/>
</dbReference>
<accession>A0A0G0URM2</accession>
<dbReference type="CDD" id="cd01335">
    <property type="entry name" value="Radical_SAM"/>
    <property type="match status" value="1"/>
</dbReference>
<evidence type="ECO:0000256" key="5">
    <source>
        <dbReference type="ARBA" id="ARBA00023014"/>
    </source>
</evidence>
<dbReference type="SFLD" id="SFLDG01101">
    <property type="entry name" value="Uncharacterised_Radical_SAM_Su"/>
    <property type="match status" value="1"/>
</dbReference>
<evidence type="ECO:0000256" key="3">
    <source>
        <dbReference type="ARBA" id="ARBA00022723"/>
    </source>
</evidence>
<keyword evidence="2 6" id="KW-0949">S-adenosyl-L-methionine</keyword>
<reference evidence="8 9" key="1">
    <citation type="journal article" date="2015" name="Nature">
        <title>rRNA introns, odd ribosomes, and small enigmatic genomes across a large radiation of phyla.</title>
        <authorList>
            <person name="Brown C.T."/>
            <person name="Hug L.A."/>
            <person name="Thomas B.C."/>
            <person name="Sharon I."/>
            <person name="Castelle C.J."/>
            <person name="Singh A."/>
            <person name="Wilkins M.J."/>
            <person name="Williams K.H."/>
            <person name="Banfield J.F."/>
        </authorList>
    </citation>
    <scope>NUCLEOTIDE SEQUENCE [LARGE SCALE GENOMIC DNA]</scope>
</reference>
<organism evidence="8 9">
    <name type="scientific">Candidatus Falkowbacteria bacterium GW2011_GWA2_41_14</name>
    <dbReference type="NCBI Taxonomy" id="1618635"/>
    <lineage>
        <taxon>Bacteria</taxon>
        <taxon>Candidatus Falkowiibacteriota</taxon>
    </lineage>
</organism>
<keyword evidence="1" id="KW-0004">4Fe-4S</keyword>
<evidence type="ECO:0000256" key="1">
    <source>
        <dbReference type="ARBA" id="ARBA00022485"/>
    </source>
</evidence>
<feature type="binding site" evidence="6">
    <location>
        <position position="98"/>
    </location>
    <ligand>
        <name>[4Fe-4S] cluster</name>
        <dbReference type="ChEBI" id="CHEBI:49883"/>
        <note>4Fe-4S-S-AdoMet</note>
    </ligand>
</feature>
<dbReference type="GO" id="GO:0046872">
    <property type="term" value="F:metal ion binding"/>
    <property type="evidence" value="ECO:0007669"/>
    <property type="project" value="UniProtKB-KW"/>
</dbReference>
<evidence type="ECO:0000256" key="6">
    <source>
        <dbReference type="PIRSR" id="PIRSR004869-50"/>
    </source>
</evidence>
<dbReference type="GO" id="GO:0051539">
    <property type="term" value="F:4 iron, 4 sulfur cluster binding"/>
    <property type="evidence" value="ECO:0007669"/>
    <property type="project" value="UniProtKB-KW"/>
</dbReference>
<gene>
    <name evidence="8" type="ORF">UU43_C0007G0002</name>
</gene>
<feature type="binding site" evidence="6">
    <location>
        <position position="101"/>
    </location>
    <ligand>
        <name>[4Fe-4S] cluster</name>
        <dbReference type="ChEBI" id="CHEBI:49883"/>
        <note>4Fe-4S-S-AdoMet</note>
    </ligand>
</feature>
<dbReference type="PANTHER" id="PTHR30352:SF5">
    <property type="entry name" value="PYRUVATE FORMATE-LYASE 1-ACTIVATING ENZYME"/>
    <property type="match status" value="1"/>
</dbReference>
<dbReference type="Gene3D" id="3.20.20.70">
    <property type="entry name" value="Aldolase class I"/>
    <property type="match status" value="1"/>
</dbReference>
<evidence type="ECO:0000256" key="2">
    <source>
        <dbReference type="ARBA" id="ARBA00022691"/>
    </source>
</evidence>
<proteinExistence type="predicted"/>
<dbReference type="InterPro" id="IPR027596">
    <property type="entry name" value="AmmeMemoSam_rS"/>
</dbReference>
<dbReference type="AlphaFoldDB" id="A0A0G0URM2"/>
<dbReference type="PATRIC" id="fig|1618635.3.peg.406"/>
<keyword evidence="5 6" id="KW-0411">Iron-sulfur</keyword>
<feature type="binding site" evidence="6">
    <location>
        <position position="94"/>
    </location>
    <ligand>
        <name>[4Fe-4S] cluster</name>
        <dbReference type="ChEBI" id="CHEBI:49883"/>
        <note>4Fe-4S-S-AdoMet</note>
    </ligand>
</feature>
<keyword evidence="3 6" id="KW-0479">Metal-binding</keyword>
<feature type="domain" description="Radical SAM core" evidence="7">
    <location>
        <begin position="79"/>
        <end position="316"/>
    </location>
</feature>